<protein>
    <submittedName>
        <fullName evidence="1">Uncharacterized protein</fullName>
    </submittedName>
</protein>
<evidence type="ECO:0000313" key="1">
    <source>
        <dbReference type="EMBL" id="KAJ1352228.1"/>
    </source>
</evidence>
<proteinExistence type="predicted"/>
<accession>A0AAD5QHI0</accession>
<organism evidence="1 2">
    <name type="scientific">Parelaphostrongylus tenuis</name>
    <name type="common">Meningeal worm</name>
    <dbReference type="NCBI Taxonomy" id="148309"/>
    <lineage>
        <taxon>Eukaryota</taxon>
        <taxon>Metazoa</taxon>
        <taxon>Ecdysozoa</taxon>
        <taxon>Nematoda</taxon>
        <taxon>Chromadorea</taxon>
        <taxon>Rhabditida</taxon>
        <taxon>Rhabditina</taxon>
        <taxon>Rhabditomorpha</taxon>
        <taxon>Strongyloidea</taxon>
        <taxon>Metastrongylidae</taxon>
        <taxon>Parelaphostrongylus</taxon>
    </lineage>
</organism>
<comment type="caution">
    <text evidence="1">The sequence shown here is derived from an EMBL/GenBank/DDBJ whole genome shotgun (WGS) entry which is preliminary data.</text>
</comment>
<name>A0AAD5QHI0_PARTN</name>
<dbReference type="EMBL" id="JAHQIW010001340">
    <property type="protein sequence ID" value="KAJ1352228.1"/>
    <property type="molecule type" value="Genomic_DNA"/>
</dbReference>
<gene>
    <name evidence="1" type="ORF">KIN20_008438</name>
</gene>
<reference evidence="1" key="1">
    <citation type="submission" date="2021-06" db="EMBL/GenBank/DDBJ databases">
        <title>Parelaphostrongylus tenuis whole genome reference sequence.</title>
        <authorList>
            <person name="Garwood T.J."/>
            <person name="Larsen P.A."/>
            <person name="Fountain-Jones N.M."/>
            <person name="Garbe J.R."/>
            <person name="Macchietto M.G."/>
            <person name="Kania S.A."/>
            <person name="Gerhold R.W."/>
            <person name="Richards J.E."/>
            <person name="Wolf T.M."/>
        </authorList>
    </citation>
    <scope>NUCLEOTIDE SEQUENCE</scope>
    <source>
        <strain evidence="1">MNPRO001-30</strain>
        <tissue evidence="1">Meninges</tissue>
    </source>
</reference>
<dbReference type="Proteomes" id="UP001196413">
    <property type="component" value="Unassembled WGS sequence"/>
</dbReference>
<dbReference type="AlphaFoldDB" id="A0AAD5QHI0"/>
<sequence>MVVFRGYYTLFKRCLSIDSSTPPVHLRSGFGGFPPVVSPHSDIDYESSPGRFWGFVLQGQIGRKYESVEHEL</sequence>
<keyword evidence="2" id="KW-1185">Reference proteome</keyword>
<evidence type="ECO:0000313" key="2">
    <source>
        <dbReference type="Proteomes" id="UP001196413"/>
    </source>
</evidence>